<keyword evidence="4 6" id="KW-0808">Transferase</keyword>
<dbReference type="GO" id="GO:0004799">
    <property type="term" value="F:thymidylate synthase activity"/>
    <property type="evidence" value="ECO:0007669"/>
    <property type="project" value="UniProtKB-UniRule"/>
</dbReference>
<dbReference type="NCBIfam" id="NF002497">
    <property type="entry name" value="PRK01827.1-3"/>
    <property type="match status" value="1"/>
</dbReference>
<feature type="binding site" description="in other chain" evidence="6">
    <location>
        <position position="193"/>
    </location>
    <ligand>
        <name>dUMP</name>
        <dbReference type="ChEBI" id="CHEBI:246422"/>
        <note>ligand shared between dimeric partners</note>
    </ligand>
</feature>
<keyword evidence="11" id="KW-1185">Reference proteome</keyword>
<evidence type="ECO:0000256" key="6">
    <source>
        <dbReference type="HAMAP-Rule" id="MF_00008"/>
    </source>
</evidence>
<comment type="catalytic activity">
    <reaction evidence="6">
        <text>dUMP + (6R)-5,10-methylene-5,6,7,8-tetrahydrofolate = 7,8-dihydrofolate + dTMP</text>
        <dbReference type="Rhea" id="RHEA:12104"/>
        <dbReference type="ChEBI" id="CHEBI:15636"/>
        <dbReference type="ChEBI" id="CHEBI:57451"/>
        <dbReference type="ChEBI" id="CHEBI:63528"/>
        <dbReference type="ChEBI" id="CHEBI:246422"/>
        <dbReference type="EC" id="2.1.1.45"/>
    </reaction>
</comment>
<dbReference type="EMBL" id="UGQE01000004">
    <property type="protein sequence ID" value="STZ13922.1"/>
    <property type="molecule type" value="Genomic_DNA"/>
</dbReference>
<feature type="active site" evidence="7">
    <location>
        <position position="162"/>
    </location>
</feature>
<name>A0A1T0A6J5_9GAMM</name>
<comment type="function">
    <text evidence="6">Catalyzes the reductive methylation of 2'-deoxyuridine-5'-monophosphate (dUMP) to 2'-deoxythymidine-5'-monophosphate (dTMP) while utilizing 5,10-methylenetetrahydrofolate (mTHF) as the methyl donor and reductant in the reaction, yielding dihydrofolate (DHF) as a by-product. This enzymatic reaction provides an intracellular de novo source of dTMP, an essential precursor for DNA biosynthesis.</text>
</comment>
<dbReference type="PROSITE" id="PS00091">
    <property type="entry name" value="THYMIDYLATE_SYNTHASE"/>
    <property type="match status" value="1"/>
</dbReference>
<dbReference type="AlphaFoldDB" id="A0A1T0A6J5"/>
<feature type="binding site" description="in other chain" evidence="6">
    <location>
        <position position="21"/>
    </location>
    <ligand>
        <name>dUMP</name>
        <dbReference type="ChEBI" id="CHEBI:246422"/>
        <note>ligand shared between dimeric partners</note>
    </ligand>
</feature>
<comment type="pathway">
    <text evidence="6">Pyrimidine metabolism; dTTP biosynthesis.</text>
</comment>
<feature type="binding site" evidence="6">
    <location>
        <position position="185"/>
    </location>
    <ligand>
        <name>(6R)-5,10-methylene-5,6,7,8-tetrahydrofolate</name>
        <dbReference type="ChEBI" id="CHEBI:15636"/>
    </ligand>
</feature>
<comment type="subcellular location">
    <subcellularLocation>
        <location evidence="6">Cytoplasm</location>
    </subcellularLocation>
</comment>
<dbReference type="SUPFAM" id="SSF55831">
    <property type="entry name" value="Thymidylate synthase/dCMP hydroxymethylase"/>
    <property type="match status" value="1"/>
</dbReference>
<evidence type="ECO:0000313" key="9">
    <source>
        <dbReference type="EMBL" id="OOR91317.1"/>
    </source>
</evidence>
<evidence type="ECO:0000256" key="2">
    <source>
        <dbReference type="ARBA" id="ARBA00022490"/>
    </source>
</evidence>
<dbReference type="Proteomes" id="UP000190435">
    <property type="component" value="Unassembled WGS sequence"/>
</dbReference>
<dbReference type="InterPro" id="IPR045097">
    <property type="entry name" value="Thymidate_synth/dCMP_Mease"/>
</dbReference>
<dbReference type="InterPro" id="IPR036926">
    <property type="entry name" value="Thymidate_synth/dCMP_Mease_sf"/>
</dbReference>
<keyword evidence="2 6" id="KW-0963">Cytoplasm</keyword>
<evidence type="ECO:0000256" key="7">
    <source>
        <dbReference type="PROSITE-ProRule" id="PRU10016"/>
    </source>
</evidence>
<dbReference type="GO" id="GO:0006231">
    <property type="term" value="P:dTMP biosynthetic process"/>
    <property type="evidence" value="ECO:0007669"/>
    <property type="project" value="UniProtKB-UniRule"/>
</dbReference>
<evidence type="ECO:0000313" key="11">
    <source>
        <dbReference type="Proteomes" id="UP000190435"/>
    </source>
</evidence>
<dbReference type="Proteomes" id="UP000255279">
    <property type="component" value="Unassembled WGS sequence"/>
</dbReference>
<evidence type="ECO:0000256" key="4">
    <source>
        <dbReference type="ARBA" id="ARBA00022679"/>
    </source>
</evidence>
<dbReference type="HAMAP" id="MF_00008">
    <property type="entry name" value="Thymidy_synth_bact"/>
    <property type="match status" value="1"/>
</dbReference>
<evidence type="ECO:0000256" key="5">
    <source>
        <dbReference type="ARBA" id="ARBA00022727"/>
    </source>
</evidence>
<proteinExistence type="inferred from homology"/>
<gene>
    <name evidence="6 10" type="primary">thyA</name>
    <name evidence="9" type="ORF">B0181_03145</name>
    <name evidence="10" type="ORF">NCTC10293_01501</name>
</gene>
<dbReference type="PANTHER" id="PTHR11548">
    <property type="entry name" value="THYMIDYLATE SYNTHASE 1"/>
    <property type="match status" value="1"/>
</dbReference>
<feature type="binding site" evidence="6">
    <location>
        <position position="279"/>
    </location>
    <ligand>
        <name>(6R)-5,10-methylene-5,6,7,8-tetrahydrofolate</name>
        <dbReference type="ChEBI" id="CHEBI:15636"/>
    </ligand>
</feature>
<dbReference type="InterPro" id="IPR023451">
    <property type="entry name" value="Thymidate_synth/dCMP_Mease_dom"/>
</dbReference>
<dbReference type="NCBIfam" id="TIGR03284">
    <property type="entry name" value="thym_sym"/>
    <property type="match status" value="1"/>
</dbReference>
<dbReference type="UniPathway" id="UPA00575"/>
<feature type="domain" description="Thymidylate synthase/dCMP hydroxymethylase" evidence="8">
    <location>
        <begin position="2"/>
        <end position="280"/>
    </location>
</feature>
<feature type="active site" description="Nucleophile" evidence="6">
    <location>
        <position position="162"/>
    </location>
</feature>
<dbReference type="RefSeq" id="WP_078276035.1">
    <property type="nucleotide sequence ID" value="NZ_MUXU01000022.1"/>
</dbReference>
<dbReference type="GO" id="GO:0005829">
    <property type="term" value="C:cytosol"/>
    <property type="evidence" value="ECO:0007669"/>
    <property type="project" value="TreeGrafter"/>
</dbReference>
<dbReference type="STRING" id="34060.B0181_03145"/>
<dbReference type="EMBL" id="MUXU01000022">
    <property type="protein sequence ID" value="OOR91317.1"/>
    <property type="molecule type" value="Genomic_DNA"/>
</dbReference>
<sequence length="280" mass="31537">MKQYLQLLEHILNNGTDKGDRTGTGTRSVFGYQMRFDLSAGFPLLTTKKVHFHSVLVELLWFLKGDTNVKYLTDNKVSIWDEWATAEQTARFDRPAGELGPVYGHQWRNFGASKNTDGSYKSDGFDQIAWLIQEIKTNPNSRRLIVSGWNPTEASAVALPPCHTLFQFYVADGKLSCQLYQRSADVFLGVPFNIASYALLTHMVAQVCGLGVGEFIWTGGDTHLYHNHFEQAKLQLSRDTLPLSQLRLNPEIDDIFAFTYDDVSVENYQSHPAIKAPVAV</sequence>
<comment type="similarity">
    <text evidence="6">Belongs to the thymidylate synthase family. Bacterial-type ThyA subfamily.</text>
</comment>
<keyword evidence="3 6" id="KW-0489">Methyltransferase</keyword>
<keyword evidence="5 6" id="KW-0545">Nucleotide biosynthesis</keyword>
<dbReference type="Pfam" id="PF00303">
    <property type="entry name" value="Thymidylat_synt"/>
    <property type="match status" value="1"/>
</dbReference>
<feature type="binding site" evidence="6">
    <location>
        <position position="51"/>
    </location>
    <ligand>
        <name>(6R)-5,10-methylene-5,6,7,8-tetrahydrofolate</name>
        <dbReference type="ChEBI" id="CHEBI:15636"/>
    </ligand>
</feature>
<evidence type="ECO:0000256" key="3">
    <source>
        <dbReference type="ARBA" id="ARBA00022603"/>
    </source>
</evidence>
<protein>
    <recommendedName>
        <fullName evidence="1 6">Thymidylate synthase</fullName>
        <shortName evidence="6">TS</shortName>
        <shortName evidence="6">TSase</shortName>
        <ecNumber evidence="1 6">2.1.1.45</ecNumber>
    </recommendedName>
</protein>
<dbReference type="GO" id="GO:0006235">
    <property type="term" value="P:dTTP biosynthetic process"/>
    <property type="evidence" value="ECO:0007669"/>
    <property type="project" value="UniProtKB-UniRule"/>
</dbReference>
<feature type="binding site" evidence="6">
    <location>
        <begin position="142"/>
        <end position="143"/>
    </location>
    <ligand>
        <name>dUMP</name>
        <dbReference type="ChEBI" id="CHEBI:246422"/>
        <note>ligand shared between dimeric partners</note>
    </ligand>
</feature>
<accession>A0A1T0A6J5</accession>
<evidence type="ECO:0000313" key="10">
    <source>
        <dbReference type="EMBL" id="STZ13922.1"/>
    </source>
</evidence>
<dbReference type="FunFam" id="3.30.572.10:FF:000013">
    <property type="entry name" value="Thymidylate synthase"/>
    <property type="match status" value="1"/>
</dbReference>
<comment type="subunit">
    <text evidence="6">Homodimer.</text>
</comment>
<organism evidence="9 11">
    <name type="scientific">Moraxella caviae</name>
    <dbReference type="NCBI Taxonomy" id="34060"/>
    <lineage>
        <taxon>Bacteria</taxon>
        <taxon>Pseudomonadati</taxon>
        <taxon>Pseudomonadota</taxon>
        <taxon>Gammaproteobacteria</taxon>
        <taxon>Moraxellales</taxon>
        <taxon>Moraxellaceae</taxon>
        <taxon>Moraxella</taxon>
    </lineage>
</organism>
<dbReference type="CDD" id="cd00351">
    <property type="entry name" value="TS_Pyrimidine_HMase"/>
    <property type="match status" value="1"/>
</dbReference>
<dbReference type="OrthoDB" id="9774633at2"/>
<evidence type="ECO:0000256" key="1">
    <source>
        <dbReference type="ARBA" id="ARBA00011947"/>
    </source>
</evidence>
<evidence type="ECO:0000313" key="12">
    <source>
        <dbReference type="Proteomes" id="UP000255279"/>
    </source>
</evidence>
<dbReference type="GO" id="GO:0032259">
    <property type="term" value="P:methylation"/>
    <property type="evidence" value="ECO:0007669"/>
    <property type="project" value="UniProtKB-KW"/>
</dbReference>
<dbReference type="PRINTS" id="PR00108">
    <property type="entry name" value="THYMDSNTHASE"/>
</dbReference>
<reference evidence="9 11" key="1">
    <citation type="submission" date="2017-02" db="EMBL/GenBank/DDBJ databases">
        <title>Draft genome sequence of Moraxella caviae CCUG 355 type strain.</title>
        <authorList>
            <person name="Engstrom-Jakobsson H."/>
            <person name="Salva-Serra F."/>
            <person name="Thorell K."/>
            <person name="Gonzales-Siles L."/>
            <person name="Karlsson R."/>
            <person name="Boulund F."/>
            <person name="Engstrand L."/>
            <person name="Moore E."/>
        </authorList>
    </citation>
    <scope>NUCLEOTIDE SEQUENCE [LARGE SCALE GENOMIC DNA]</scope>
    <source>
        <strain evidence="9 11">CCUG 355</strain>
    </source>
</reference>
<feature type="binding site" description="in other chain" evidence="6">
    <location>
        <begin position="223"/>
        <end position="225"/>
    </location>
    <ligand>
        <name>dUMP</name>
        <dbReference type="ChEBI" id="CHEBI:246422"/>
        <note>ligand shared between dimeric partners</note>
    </ligand>
</feature>
<dbReference type="EC" id="2.1.1.45" evidence="1 6"/>
<reference evidence="10 12" key="2">
    <citation type="submission" date="2018-06" db="EMBL/GenBank/DDBJ databases">
        <authorList>
            <consortium name="Pathogen Informatics"/>
            <person name="Doyle S."/>
        </authorList>
    </citation>
    <scope>NUCLEOTIDE SEQUENCE [LARGE SCALE GENOMIC DNA]</scope>
    <source>
        <strain evidence="10 12">NCTC10293</strain>
    </source>
</reference>
<dbReference type="InterPro" id="IPR020940">
    <property type="entry name" value="Thymidylate_synthase_AS"/>
</dbReference>
<dbReference type="PANTHER" id="PTHR11548:SF9">
    <property type="entry name" value="THYMIDYLATE SYNTHASE"/>
    <property type="match status" value="1"/>
</dbReference>
<dbReference type="InterPro" id="IPR000398">
    <property type="entry name" value="Thymidylate_synthase"/>
</dbReference>
<evidence type="ECO:0000259" key="8">
    <source>
        <dbReference type="Pfam" id="PF00303"/>
    </source>
</evidence>
<feature type="binding site" description="in other chain" evidence="6">
    <location>
        <begin position="182"/>
        <end position="185"/>
    </location>
    <ligand>
        <name>dUMP</name>
        <dbReference type="ChEBI" id="CHEBI:246422"/>
        <note>ligand shared between dimeric partners</note>
    </ligand>
</feature>
<dbReference type="Gene3D" id="3.30.572.10">
    <property type="entry name" value="Thymidylate synthase/dCMP hydroxymethylase domain"/>
    <property type="match status" value="1"/>
</dbReference>